<gene>
    <name evidence="2" type="ORF">A9F13_01g08580</name>
</gene>
<comment type="caution">
    <text evidence="2">The sequence shown here is derived from an EMBL/GenBank/DDBJ whole genome shotgun (WGS) entry which is preliminary data.</text>
</comment>
<name>A0AA91Q514_CLALS</name>
<evidence type="ECO:0000313" key="2">
    <source>
        <dbReference type="EMBL" id="OVF11354.1"/>
    </source>
</evidence>
<proteinExistence type="predicted"/>
<dbReference type="EMBL" id="LYUB02000001">
    <property type="protein sequence ID" value="OVF11354.1"/>
    <property type="molecule type" value="Genomic_DNA"/>
</dbReference>
<feature type="compositionally biased region" description="Low complexity" evidence="1">
    <location>
        <begin position="1"/>
        <end position="15"/>
    </location>
</feature>
<organism evidence="2 3">
    <name type="scientific">Clavispora lusitaniae</name>
    <name type="common">Candida lusitaniae</name>
    <dbReference type="NCBI Taxonomy" id="36911"/>
    <lineage>
        <taxon>Eukaryota</taxon>
        <taxon>Fungi</taxon>
        <taxon>Dikarya</taxon>
        <taxon>Ascomycota</taxon>
        <taxon>Saccharomycotina</taxon>
        <taxon>Pichiomycetes</taxon>
        <taxon>Metschnikowiaceae</taxon>
        <taxon>Clavispora</taxon>
    </lineage>
</organism>
<evidence type="ECO:0000313" key="3">
    <source>
        <dbReference type="Proteomes" id="UP000195602"/>
    </source>
</evidence>
<sequence length="266" mass="30932">MSTPSTATTPPVSRSSSEESFKESYKKLSDPSASIVSVYSAAFTARLIEHVMGCCVIEDLNPFEIKKKYHLQEWYYCFKKKFMGTFPSGEEFFTHPREEYEKFFSGSEESIRQVVNSMEQCFHMCIKRLLKDKAFFKVRKFYTREFIENELIPSTKADDKAAYRIAINARRPKLAMRASQGDYKPLLSHLLALSVSPEGIWDQFLVIFTPKTTTPKQFEELSMLFKEAKSQVEDIDQQIHFWYASIAEYHKNWLSKGPGRVKRSEV</sequence>
<reference evidence="2 3" key="1">
    <citation type="submission" date="2017-04" db="EMBL/GenBank/DDBJ databases">
        <title>Draft genome of the yeast Clavispora lusitaniae type strain CBS 6936.</title>
        <authorList>
            <person name="Durrens P."/>
            <person name="Klopp C."/>
            <person name="Biteau N."/>
            <person name="Fitton-Ouhabi V."/>
            <person name="Dementhon K."/>
            <person name="Accoceberry I."/>
            <person name="Sherman D.J."/>
            <person name="Noel T."/>
        </authorList>
    </citation>
    <scope>NUCLEOTIDE SEQUENCE [LARGE SCALE GENOMIC DNA]</scope>
    <source>
        <strain evidence="2 3">CBS 6936</strain>
    </source>
</reference>
<dbReference type="Proteomes" id="UP000195602">
    <property type="component" value="Unassembled WGS sequence"/>
</dbReference>
<dbReference type="KEGG" id="clus:A9F13_01g08580"/>
<feature type="region of interest" description="Disordered" evidence="1">
    <location>
        <begin position="1"/>
        <end position="20"/>
    </location>
</feature>
<evidence type="ECO:0000256" key="1">
    <source>
        <dbReference type="SAM" id="MobiDB-lite"/>
    </source>
</evidence>
<dbReference type="AlphaFoldDB" id="A0AA91Q514"/>
<protein>
    <submittedName>
        <fullName evidence="2">Uncharacterized protein</fullName>
    </submittedName>
</protein>
<accession>A0AA91Q514</accession>